<evidence type="ECO:0000313" key="4">
    <source>
        <dbReference type="Proteomes" id="UP000076420"/>
    </source>
</evidence>
<name>A0A2C9KN90_BIOGL</name>
<dbReference type="EnsemblMetazoa" id="BGLB021652-RG">
    <property type="protein sequence ID" value="BGLB021652-PG"/>
    <property type="gene ID" value="BGLB021652"/>
</dbReference>
<organism evidence="2 4">
    <name type="scientific">Biomphalaria glabrata</name>
    <name type="common">Bloodfluke planorb</name>
    <name type="synonym">Freshwater snail</name>
    <dbReference type="NCBI Taxonomy" id="6526"/>
    <lineage>
        <taxon>Eukaryota</taxon>
        <taxon>Metazoa</taxon>
        <taxon>Spiralia</taxon>
        <taxon>Lophotrochozoa</taxon>
        <taxon>Mollusca</taxon>
        <taxon>Gastropoda</taxon>
        <taxon>Heterobranchia</taxon>
        <taxon>Euthyneura</taxon>
        <taxon>Panpulmonata</taxon>
        <taxon>Hygrophila</taxon>
        <taxon>Lymnaeoidea</taxon>
        <taxon>Planorbidae</taxon>
        <taxon>Biomphalaria</taxon>
    </lineage>
</organism>
<dbReference type="RefSeq" id="XP_013077337.2">
    <property type="nucleotide sequence ID" value="XM_013221883.2"/>
</dbReference>
<dbReference type="EnsemblMetazoa" id="BGLB021652-RD">
    <property type="protein sequence ID" value="BGLB021652-PD"/>
    <property type="gene ID" value="BGLB021652"/>
</dbReference>
<dbReference type="EnsemblMetazoa" id="BGLB021652-RC">
    <property type="protein sequence ID" value="BGLB021652-PC"/>
    <property type="gene ID" value="BGLB021652"/>
</dbReference>
<dbReference type="EnsemblMetazoa" id="BGLB021652-RF">
    <property type="protein sequence ID" value="BGLB021652-PF"/>
    <property type="gene ID" value="BGLB021652"/>
</dbReference>
<accession>A0A2C9KN90</accession>
<dbReference type="STRING" id="6526.A0A2C9KN90"/>
<dbReference type="InterPro" id="IPR012337">
    <property type="entry name" value="RNaseH-like_sf"/>
</dbReference>
<reference evidence="3" key="1">
    <citation type="journal article" date="2004" name="J. Parasitol.">
        <title>The mitochondrial genome of Biomphalaria glabrata (Gastropoda: Basommatophora), intermediate host of Schistosoma mansoni.</title>
        <authorList>
            <person name="DeJong R.J."/>
            <person name="Emery A.M."/>
            <person name="Adema C.M."/>
        </authorList>
    </citation>
    <scope>NUCLEOTIDE SEQUENCE</scope>
    <source>
        <strain evidence="3">BB02</strain>
    </source>
</reference>
<dbReference type="PANTHER" id="PTHR37162:SF1">
    <property type="entry name" value="BED-TYPE DOMAIN-CONTAINING PROTEIN"/>
    <property type="match status" value="1"/>
</dbReference>
<dbReference type="SUPFAM" id="SSF53098">
    <property type="entry name" value="Ribonuclease H-like"/>
    <property type="match status" value="1"/>
</dbReference>
<dbReference type="Proteomes" id="UP000076420">
    <property type="component" value="Unassembled WGS sequence"/>
</dbReference>
<dbReference type="RefSeq" id="XP_013077335.2">
    <property type="nucleotide sequence ID" value="XM_013221881.2"/>
</dbReference>
<dbReference type="RefSeq" id="XP_013077338.2">
    <property type="nucleotide sequence ID" value="XM_013221884.2"/>
</dbReference>
<dbReference type="EnsemblMetazoa" id="BGLB021652-RE">
    <property type="protein sequence ID" value="BGLB021652-PE"/>
    <property type="gene ID" value="BGLB021652"/>
</dbReference>
<dbReference type="PANTHER" id="PTHR37162">
    <property type="entry name" value="HAT FAMILY DIMERISATION DOMAINCONTAINING PROTEIN-RELATED"/>
    <property type="match status" value="1"/>
</dbReference>
<dbReference type="OrthoDB" id="6116262at2759"/>
<feature type="compositionally biased region" description="Basic and acidic residues" evidence="1">
    <location>
        <begin position="88"/>
        <end position="110"/>
    </location>
</feature>
<dbReference type="RefSeq" id="XP_013077333.2">
    <property type="nucleotide sequence ID" value="XM_013221879.2"/>
</dbReference>
<dbReference type="AlphaFoldDB" id="A0A2C9KN90"/>
<dbReference type="KEGG" id="bgt:106063486"/>
<feature type="region of interest" description="Disordered" evidence="1">
    <location>
        <begin position="1"/>
        <end position="113"/>
    </location>
</feature>
<evidence type="ECO:0000313" key="3">
    <source>
        <dbReference type="EnsemblMetazoa" id="BGLB021652-PG"/>
    </source>
</evidence>
<sequence length="779" mass="88849">MSESEPNEFSTIIIKLEPPADNEDSSKVIKSESVGNEDSPQKRTSKPLANGRLAKNSKSEPANTKTSARKIKSKPLDSGKSVKKIKSKPSENGDSGKKKSKSEDESSENNKKKKKWYTQSFLERWLEDPELADWLQGDKDDPSTCYCTCCQVMLKNSNRSMLLSHKKTMKHQRAFAGIPKASLCKKKKLSCAENIARAELLLSCFFTEHQLPFYYIDHLIEVCRNGFHDCKVARRINLKKYKMAYLVQDGIAYHEKEEIAEICRTQKFSIMIDENIDMTIANLTAVVVRFFDTHKLDLVDVLFDTISPDSGNNEDIYIAVKMLFINKNIPLENIIGFGGDNCLSGVFNLLKDEVPTVFGIGCDCHSLSLCFTHAIKMLPSYLEVFLRDIASYFVNSGKQLTSYGINVEIVHSVQNKVQELSSVRWLSYENIINVVLDQWIVLTQYFQSDSKTDKIDTSQQIYATMITRGTKHMLLFLQYILQKVNAFNTEFQSNEFRIHLLHSLISQTYCDVLSCFIDDDILLKQKLSEIDPTDTNIYKNLDDIFLGGKAMALLYQEPLNEDTDQFKASCLLFLIELASQIKSNFPIDEEGIVASLSILDPAVAQDPKRLTTAMPKLSSQFSILIPEDKTKELNDQWLKFRVSREYLSSAATIPQYWYLLRNIKDPSGVAQFDVLSEFMTSLSVLPHFSTGVENIFAEINMLKMRYPNPLKSEAVKDRLIAKQMLSRKNATCCTWEPSKELIKDTVSGDCLKRFEMRMELYRAISGDYENLDIEYLDSE</sequence>
<feature type="compositionally biased region" description="Polar residues" evidence="1">
    <location>
        <begin position="1"/>
        <end position="10"/>
    </location>
</feature>
<dbReference type="VEuPathDB" id="VectorBase:BGLB021652"/>
<gene>
    <name evidence="2" type="primary">106063486</name>
</gene>
<dbReference type="RefSeq" id="XP_013077334.2">
    <property type="nucleotide sequence ID" value="XM_013221880.2"/>
</dbReference>
<dbReference type="VEuPathDB" id="VectorBase:BGLAX_028999"/>
<dbReference type="EnsemblMetazoa" id="BGLB021652-RB">
    <property type="protein sequence ID" value="BGLB021652-PB"/>
    <property type="gene ID" value="BGLB021652"/>
</dbReference>
<reference evidence="2" key="3">
    <citation type="submission" date="2020-05" db="UniProtKB">
        <authorList>
            <consortium name="EnsemblMetazoa"/>
        </authorList>
    </citation>
    <scope>IDENTIFICATION</scope>
    <source>
        <strain evidence="2">BB02</strain>
    </source>
</reference>
<evidence type="ECO:0000313" key="2">
    <source>
        <dbReference type="EnsemblMetazoa" id="BGLB021652-PA"/>
    </source>
</evidence>
<reference evidence="3" key="2">
    <citation type="submission" date="2013-03" db="EMBL/GenBank/DDBJ databases">
        <title>Sequence assembly of the Biomphalaria glabrata genome version 4.3.</title>
        <authorList>
            <person name="Warren W."/>
            <person name="Wilson R.K."/>
            <person name="Hillier L.W."/>
            <person name="Minx P."/>
        </authorList>
    </citation>
    <scope>NUCLEOTIDE SEQUENCE</scope>
    <source>
        <strain evidence="3">BB02</strain>
    </source>
</reference>
<proteinExistence type="predicted"/>
<dbReference type="EnsemblMetazoa" id="BGLB021652-RA">
    <property type="protein sequence ID" value="BGLB021652-PA"/>
    <property type="gene ID" value="BGLB021652"/>
</dbReference>
<evidence type="ECO:0008006" key="5">
    <source>
        <dbReference type="Google" id="ProtNLM"/>
    </source>
</evidence>
<evidence type="ECO:0000256" key="1">
    <source>
        <dbReference type="SAM" id="MobiDB-lite"/>
    </source>
</evidence>
<protein>
    <recommendedName>
        <fullName evidence="5">DUF4371 domain-containing protein</fullName>
    </recommendedName>
</protein>